<sequence length="306" mass="35822">MNILELFLVYSQYYYKYSGCSIICINIKNMQKQILSFDKTKINYDIVRKKGNTGVLIFLHGVGGDLLAWSKERSFFHKQGISTLAIDLRGHGKSDRPKKIGDYELDKFAKDVFEVLREEKIKDFIIVGHCFGAMVSTVFHSFSPKLAQAYIFIDTTYKGPKEIRYFFKLNKFFLLIMNYLLEKKKTKKRDFEHADFEKYIGTGDWNIPRIFSDITHTTFKSWIFTYQQVANYDALEIMKNIKQKVLIIEGEKDSLIKMVDAEKIKSLVKNSELNVIPEANHILVLNNPEELQKEIFEFIKGFKDFC</sequence>
<dbReference type="SUPFAM" id="SSF53474">
    <property type="entry name" value="alpha/beta-Hydrolases"/>
    <property type="match status" value="1"/>
</dbReference>
<evidence type="ECO:0000313" key="4">
    <source>
        <dbReference type="Proteomes" id="UP000231453"/>
    </source>
</evidence>
<evidence type="ECO:0000259" key="2">
    <source>
        <dbReference type="Pfam" id="PF00561"/>
    </source>
</evidence>
<accession>A0A2M7VBT6</accession>
<feature type="domain" description="AB hydrolase-1" evidence="2">
    <location>
        <begin position="55"/>
        <end position="288"/>
    </location>
</feature>
<dbReference type="GO" id="GO:0016787">
    <property type="term" value="F:hydrolase activity"/>
    <property type="evidence" value="ECO:0007669"/>
    <property type="project" value="UniProtKB-KW"/>
</dbReference>
<evidence type="ECO:0000313" key="3">
    <source>
        <dbReference type="EMBL" id="PIZ96675.1"/>
    </source>
</evidence>
<name>A0A2M7VBT6_9BACT</name>
<dbReference type="PRINTS" id="PR00412">
    <property type="entry name" value="EPOXHYDRLASE"/>
</dbReference>
<dbReference type="EMBL" id="PFPL01000011">
    <property type="protein sequence ID" value="PIZ96675.1"/>
    <property type="molecule type" value="Genomic_DNA"/>
</dbReference>
<evidence type="ECO:0000256" key="1">
    <source>
        <dbReference type="ARBA" id="ARBA00022801"/>
    </source>
</evidence>
<dbReference type="PANTHER" id="PTHR43798">
    <property type="entry name" value="MONOACYLGLYCEROL LIPASE"/>
    <property type="match status" value="1"/>
</dbReference>
<dbReference type="PRINTS" id="PR00111">
    <property type="entry name" value="ABHYDROLASE"/>
</dbReference>
<gene>
    <name evidence="3" type="ORF">COX80_00725</name>
</gene>
<dbReference type="Gene3D" id="3.40.50.1820">
    <property type="entry name" value="alpha/beta hydrolase"/>
    <property type="match status" value="1"/>
</dbReference>
<dbReference type="GO" id="GO:0016020">
    <property type="term" value="C:membrane"/>
    <property type="evidence" value="ECO:0007669"/>
    <property type="project" value="TreeGrafter"/>
</dbReference>
<dbReference type="PANTHER" id="PTHR43798:SF31">
    <property type="entry name" value="AB HYDROLASE SUPERFAMILY PROTEIN YCLE"/>
    <property type="match status" value="1"/>
</dbReference>
<dbReference type="Proteomes" id="UP000231453">
    <property type="component" value="Unassembled WGS sequence"/>
</dbReference>
<dbReference type="InterPro" id="IPR029058">
    <property type="entry name" value="AB_hydrolase_fold"/>
</dbReference>
<dbReference type="Pfam" id="PF00561">
    <property type="entry name" value="Abhydrolase_1"/>
    <property type="match status" value="1"/>
</dbReference>
<proteinExistence type="predicted"/>
<keyword evidence="1" id="KW-0378">Hydrolase</keyword>
<dbReference type="InterPro" id="IPR000639">
    <property type="entry name" value="Epox_hydrolase-like"/>
</dbReference>
<comment type="caution">
    <text evidence="3">The sequence shown here is derived from an EMBL/GenBank/DDBJ whole genome shotgun (WGS) entry which is preliminary data.</text>
</comment>
<dbReference type="InterPro" id="IPR050266">
    <property type="entry name" value="AB_hydrolase_sf"/>
</dbReference>
<protein>
    <recommendedName>
        <fullName evidence="2">AB hydrolase-1 domain-containing protein</fullName>
    </recommendedName>
</protein>
<reference evidence="4" key="1">
    <citation type="submission" date="2017-09" db="EMBL/GenBank/DDBJ databases">
        <title>Depth-based differentiation of microbial function through sediment-hosted aquifers and enrichment of novel symbionts in the deep terrestrial subsurface.</title>
        <authorList>
            <person name="Probst A.J."/>
            <person name="Ladd B."/>
            <person name="Jarett J.K."/>
            <person name="Geller-Mcgrath D.E."/>
            <person name="Sieber C.M.K."/>
            <person name="Emerson J.B."/>
            <person name="Anantharaman K."/>
            <person name="Thomas B.C."/>
            <person name="Malmstrom R."/>
            <person name="Stieglmeier M."/>
            <person name="Klingl A."/>
            <person name="Woyke T."/>
            <person name="Ryan C.M."/>
            <person name="Banfield J.F."/>
        </authorList>
    </citation>
    <scope>NUCLEOTIDE SEQUENCE [LARGE SCALE GENOMIC DNA]</scope>
</reference>
<dbReference type="InterPro" id="IPR000073">
    <property type="entry name" value="AB_hydrolase_1"/>
</dbReference>
<dbReference type="AlphaFoldDB" id="A0A2M7VBT6"/>
<organism evidence="3 4">
    <name type="scientific">Candidatus Magasanikbacteria bacterium CG_4_10_14_0_2_um_filter_33_14</name>
    <dbReference type="NCBI Taxonomy" id="1974636"/>
    <lineage>
        <taxon>Bacteria</taxon>
        <taxon>Candidatus Magasanikiibacteriota</taxon>
    </lineage>
</organism>